<protein>
    <submittedName>
        <fullName evidence="2">Uncharacterized protein</fullName>
    </submittedName>
</protein>
<name>A0ABW7TYM2_9ACTN</name>
<organism evidence="2 3">
    <name type="scientific">Streptomyces litmocidini</name>
    <dbReference type="NCBI Taxonomy" id="67318"/>
    <lineage>
        <taxon>Bacteria</taxon>
        <taxon>Bacillati</taxon>
        <taxon>Actinomycetota</taxon>
        <taxon>Actinomycetes</taxon>
        <taxon>Kitasatosporales</taxon>
        <taxon>Streptomycetaceae</taxon>
        <taxon>Streptomyces</taxon>
    </lineage>
</organism>
<accession>A0ABW7TYM2</accession>
<reference evidence="2 3" key="1">
    <citation type="submission" date="2024-10" db="EMBL/GenBank/DDBJ databases">
        <title>The Natural Products Discovery Center: Release of the First 8490 Sequenced Strains for Exploring Actinobacteria Biosynthetic Diversity.</title>
        <authorList>
            <person name="Kalkreuter E."/>
            <person name="Kautsar S.A."/>
            <person name="Yang D."/>
            <person name="Bader C.D."/>
            <person name="Teijaro C.N."/>
            <person name="Fluegel L."/>
            <person name="Davis C.M."/>
            <person name="Simpson J.R."/>
            <person name="Lauterbach L."/>
            <person name="Steele A.D."/>
            <person name="Gui C."/>
            <person name="Meng S."/>
            <person name="Li G."/>
            <person name="Viehrig K."/>
            <person name="Ye F."/>
            <person name="Su P."/>
            <person name="Kiefer A.F."/>
            <person name="Nichols A."/>
            <person name="Cepeda A.J."/>
            <person name="Yan W."/>
            <person name="Fan B."/>
            <person name="Jiang Y."/>
            <person name="Adhikari A."/>
            <person name="Zheng C.-J."/>
            <person name="Schuster L."/>
            <person name="Cowan T.M."/>
            <person name="Smanski M.J."/>
            <person name="Chevrette M.G."/>
            <person name="De Carvalho L.P.S."/>
            <person name="Shen B."/>
        </authorList>
    </citation>
    <scope>NUCLEOTIDE SEQUENCE [LARGE SCALE GENOMIC DNA]</scope>
    <source>
        <strain evidence="2 3">NPDC020602</strain>
    </source>
</reference>
<evidence type="ECO:0000313" key="3">
    <source>
        <dbReference type="Proteomes" id="UP001611339"/>
    </source>
</evidence>
<keyword evidence="3" id="KW-1185">Reference proteome</keyword>
<dbReference type="EMBL" id="JBIRUI010000001">
    <property type="protein sequence ID" value="MFI1712478.1"/>
    <property type="molecule type" value="Genomic_DNA"/>
</dbReference>
<gene>
    <name evidence="2" type="ORF">ACH407_02675</name>
</gene>
<proteinExistence type="predicted"/>
<feature type="region of interest" description="Disordered" evidence="1">
    <location>
        <begin position="15"/>
        <end position="42"/>
    </location>
</feature>
<comment type="caution">
    <text evidence="2">The sequence shown here is derived from an EMBL/GenBank/DDBJ whole genome shotgun (WGS) entry which is preliminary data.</text>
</comment>
<evidence type="ECO:0000256" key="1">
    <source>
        <dbReference type="SAM" id="MobiDB-lite"/>
    </source>
</evidence>
<evidence type="ECO:0000313" key="2">
    <source>
        <dbReference type="EMBL" id="MFI1712478.1"/>
    </source>
</evidence>
<dbReference type="RefSeq" id="WP_398706805.1">
    <property type="nucleotide sequence ID" value="NZ_JBIRUI010000001.1"/>
</dbReference>
<sequence>MVLPRPADAVKEVCGTVGRGPAPEERATYLPDRPVGPVRPAG</sequence>
<dbReference type="Proteomes" id="UP001611339">
    <property type="component" value="Unassembled WGS sequence"/>
</dbReference>